<evidence type="ECO:0000313" key="2">
    <source>
        <dbReference type="Proteomes" id="UP000007652"/>
    </source>
</evidence>
<dbReference type="OrthoDB" id="43591at2"/>
<keyword evidence="2" id="KW-1185">Reference proteome</keyword>
<dbReference type="EMBL" id="CAKP01000064">
    <property type="protein sequence ID" value="CCJ33161.1"/>
    <property type="molecule type" value="Genomic_DNA"/>
</dbReference>
<name>I7J4W8_9CLOT</name>
<dbReference type="AlphaFoldDB" id="I7J4W8"/>
<protein>
    <submittedName>
        <fullName evidence="1">Uncharacterized protein</fullName>
    </submittedName>
</protein>
<gene>
    <name evidence="1" type="ORF">CAAU_1077</name>
</gene>
<organism evidence="1 2">
    <name type="scientific">Caloramator australicus RC3</name>
    <dbReference type="NCBI Taxonomy" id="857293"/>
    <lineage>
        <taxon>Bacteria</taxon>
        <taxon>Bacillati</taxon>
        <taxon>Bacillota</taxon>
        <taxon>Clostridia</taxon>
        <taxon>Eubacteriales</taxon>
        <taxon>Clostridiaceae</taxon>
        <taxon>Caloramator</taxon>
    </lineage>
</organism>
<comment type="caution">
    <text evidence="1">The sequence shown here is derived from an EMBL/GenBank/DDBJ whole genome shotgun (WGS) entry which is preliminary data.</text>
</comment>
<accession>I7J4W8</accession>
<sequence>MDLTLVQETINRIEGVLNCKVVFENDEISEIHVLANSSRSPKQIARDIESTLFAKYDYKIDKNKISIAVIQSDDMVSPKRVKLHSVLVKTLLNKIEYSVILTYDGIEYSVEGSGINTQANRKKLIAKATLEAVEKIIGQEYLFDVQDVLVNTTNTVTVVTVIVNALVTGNEEALVGSAIVRKDLNEAIARATLDAINRRIEKITQ</sequence>
<proteinExistence type="predicted"/>
<dbReference type="eggNOG" id="ENOG502ZC2Z">
    <property type="taxonomic scope" value="Bacteria"/>
</dbReference>
<dbReference type="STRING" id="857293.CAAU_1077"/>
<dbReference type="RefSeq" id="WP_008908433.1">
    <property type="nucleotide sequence ID" value="NZ_CAKP01000064.1"/>
</dbReference>
<dbReference type="Proteomes" id="UP000007652">
    <property type="component" value="Unassembled WGS sequence"/>
</dbReference>
<evidence type="ECO:0000313" key="1">
    <source>
        <dbReference type="EMBL" id="CCJ33161.1"/>
    </source>
</evidence>
<reference evidence="1 2" key="1">
    <citation type="journal article" date="2011" name="J. Bacteriol.">
        <title>Draft genome sequence of Caloramator australicus strain RC3T, a thermoanaerobe from the Great Artesian Basin of Australia.</title>
        <authorList>
            <person name="Ogg C.D."/>
            <person name="Patel B.K.C."/>
        </authorList>
    </citation>
    <scope>NUCLEOTIDE SEQUENCE [LARGE SCALE GENOMIC DNA]</scope>
    <source>
        <strain evidence="1 2">RC3</strain>
    </source>
</reference>